<dbReference type="Pfam" id="PF18906">
    <property type="entry name" value="Phage_tube_2"/>
    <property type="match status" value="1"/>
</dbReference>
<dbReference type="EMBL" id="LT670844">
    <property type="protein sequence ID" value="SHJ70118.1"/>
    <property type="molecule type" value="Genomic_DNA"/>
</dbReference>
<sequence>MTYQSNFYGYSAMLLQSALGTPAVGAGGTIIRQTGGTPGKLSKAAIQSKEIRQDAQPVKGRHGMQTAVGGPYTTELSIQSADQIMQAVLRGTWDTEITATSADFTSITFGANTIIWASGNPITKGFRVNDVIMLPITATATNQNKNFRITAVSATTITVAETLTISGTADTTATIKRRGRKVIMPAAGSLVNRYFTIEEYETDITGSRLFNDCFWKSMKFTMAPNGLIMFEPSWVGTGSFTATTGAAVLTTPTLIANPPMAALDATLRLGGVDVADITAFDLTVDNGAVAPQVVGSKISPTVLPGLNQVTMNLTILQKDMSYISGFLNETGYSLSLKCVDNMAEPKNFININVPNFTLGGADVSPMSTAGGARTVTIAVPAGLIGHDPSGVAWDDSACTIQISNLT</sequence>
<evidence type="ECO:0000313" key="1">
    <source>
        <dbReference type="EMBL" id="SHJ70118.1"/>
    </source>
</evidence>
<dbReference type="Proteomes" id="UP000189935">
    <property type="component" value="Chromosome I"/>
</dbReference>
<proteinExistence type="predicted"/>
<dbReference type="AlphaFoldDB" id="A0A1M6LG80"/>
<gene>
    <name evidence="1" type="ORF">SAMN05444159_1265</name>
</gene>
<dbReference type="RefSeq" id="WP_079537407.1">
    <property type="nucleotide sequence ID" value="NZ_LT670844.1"/>
</dbReference>
<name>A0A1M6LG80_9BRAD</name>
<organism evidence="1 2">
    <name type="scientific">Bradyrhizobium lablabi</name>
    <dbReference type="NCBI Taxonomy" id="722472"/>
    <lineage>
        <taxon>Bacteria</taxon>
        <taxon>Pseudomonadati</taxon>
        <taxon>Pseudomonadota</taxon>
        <taxon>Alphaproteobacteria</taxon>
        <taxon>Hyphomicrobiales</taxon>
        <taxon>Nitrobacteraceae</taxon>
        <taxon>Bradyrhizobium</taxon>
    </lineage>
</organism>
<protein>
    <submittedName>
        <fullName evidence="1">Uncharacterized protein</fullName>
    </submittedName>
</protein>
<evidence type="ECO:0000313" key="2">
    <source>
        <dbReference type="Proteomes" id="UP000189935"/>
    </source>
</evidence>
<accession>A0A1M6LG80</accession>
<reference evidence="1 2" key="1">
    <citation type="submission" date="2016-11" db="EMBL/GenBank/DDBJ databases">
        <authorList>
            <person name="Jaros S."/>
            <person name="Januszkiewicz K."/>
            <person name="Wedrychowicz H."/>
        </authorList>
    </citation>
    <scope>NUCLEOTIDE SEQUENCE [LARGE SCALE GENOMIC DNA]</scope>
    <source>
        <strain evidence="1 2">GAS499</strain>
    </source>
</reference>
<dbReference type="InterPro" id="IPR044000">
    <property type="entry name" value="Phage_tube_2"/>
</dbReference>